<sequence length="193" mass="20078">MPTFSTSQEWLEQSALLIQAYPTSTHVASKYSVIRPSKSRLKKHARRLERLESKGNGASEGTAAEAVSSSNDPNPTKPTISEPQTTASFTLKTYSPDAGVSLKYTTNKAPEVGRLIAAAGRLGRHMAALPVEEEGEATKDAADGGDVGIEDVGGEPSAKRSGTAAQAQPEKKDTKAGGGGTGGGGKKKKKGKR</sequence>
<dbReference type="GeneID" id="54417521"/>
<dbReference type="Proteomes" id="UP000504638">
    <property type="component" value="Unplaced"/>
</dbReference>
<dbReference type="OrthoDB" id="5419752at2759"/>
<dbReference type="RefSeq" id="XP_033537054.1">
    <property type="nucleotide sequence ID" value="XM_033676951.1"/>
</dbReference>
<reference evidence="3 5" key="1">
    <citation type="submission" date="2020-01" db="EMBL/GenBank/DDBJ databases">
        <authorList>
            <consortium name="DOE Joint Genome Institute"/>
            <person name="Haridas S."/>
            <person name="Albert R."/>
            <person name="Binder M."/>
            <person name="Bloem J."/>
            <person name="Labutti K."/>
            <person name="Salamov A."/>
            <person name="Andreopoulos B."/>
            <person name="Baker S.E."/>
            <person name="Barry K."/>
            <person name="Bills G."/>
            <person name="Bluhm B.H."/>
            <person name="Cannon C."/>
            <person name="Castanera R."/>
            <person name="Culley D.E."/>
            <person name="Daum C."/>
            <person name="Ezra D."/>
            <person name="Gonzalez J.B."/>
            <person name="Henrissat B."/>
            <person name="Kuo A."/>
            <person name="Liang C."/>
            <person name="Lipzen A."/>
            <person name="Lutzoni F."/>
            <person name="Magnuson J."/>
            <person name="Mondo S."/>
            <person name="Nolan M."/>
            <person name="Ohm R."/>
            <person name="Pangilinan J."/>
            <person name="Park H.-J."/>
            <person name="Ramirez L."/>
            <person name="Alfaro M."/>
            <person name="Sun H."/>
            <person name="Tritt A."/>
            <person name="Yoshinaga Y."/>
            <person name="Zwiers L.-H."/>
            <person name="Turgeon B.G."/>
            <person name="Goodwin S.B."/>
            <person name="Spatafora J.W."/>
            <person name="Crous P.W."/>
            <person name="Grigoriev I.V."/>
        </authorList>
    </citation>
    <scope>NUCLEOTIDE SEQUENCE</scope>
    <source>
        <strain evidence="3 5">CBS 781.70</strain>
    </source>
</reference>
<dbReference type="PANTHER" id="PTHR12834:SF12">
    <property type="entry name" value="SIGNAL RECOGNITION PARTICLE 9 KDA PROTEIN"/>
    <property type="match status" value="1"/>
</dbReference>
<evidence type="ECO:0000313" key="5">
    <source>
        <dbReference type="RefSeq" id="XP_033537054.1"/>
    </source>
</evidence>
<accession>A0A6G1GBJ5</accession>
<evidence type="ECO:0000313" key="4">
    <source>
        <dbReference type="Proteomes" id="UP000504638"/>
    </source>
</evidence>
<dbReference type="GO" id="GO:0005786">
    <property type="term" value="C:signal recognition particle, endoplasmic reticulum targeting"/>
    <property type="evidence" value="ECO:0007669"/>
    <property type="project" value="TreeGrafter"/>
</dbReference>
<dbReference type="AlphaFoldDB" id="A0A6G1GBJ5"/>
<feature type="region of interest" description="Disordered" evidence="1">
    <location>
        <begin position="38"/>
        <end position="93"/>
    </location>
</feature>
<dbReference type="Pfam" id="PF05486">
    <property type="entry name" value="SRP9-21"/>
    <property type="match status" value="1"/>
</dbReference>
<dbReference type="PANTHER" id="PTHR12834">
    <property type="entry name" value="SIGNAL RECOGNITION PARTICLE 9 KDA PROTEIN"/>
    <property type="match status" value="1"/>
</dbReference>
<gene>
    <name evidence="3 5" type="ORF">P152DRAFT_410212</name>
</gene>
<name>A0A6G1GBJ5_9PEZI</name>
<feature type="region of interest" description="Disordered" evidence="1">
    <location>
        <begin position="128"/>
        <end position="193"/>
    </location>
</feature>
<evidence type="ECO:0000256" key="1">
    <source>
        <dbReference type="SAM" id="MobiDB-lite"/>
    </source>
</evidence>
<reference evidence="5" key="2">
    <citation type="submission" date="2020-04" db="EMBL/GenBank/DDBJ databases">
        <authorList>
            <consortium name="NCBI Genome Project"/>
        </authorList>
    </citation>
    <scope>NUCLEOTIDE SEQUENCE</scope>
    <source>
        <strain evidence="5">CBS 781.70</strain>
    </source>
</reference>
<evidence type="ECO:0000259" key="2">
    <source>
        <dbReference type="Pfam" id="PF05486"/>
    </source>
</evidence>
<reference evidence="5" key="3">
    <citation type="submission" date="2025-04" db="UniProtKB">
        <authorList>
            <consortium name="RefSeq"/>
        </authorList>
    </citation>
    <scope>IDENTIFICATION</scope>
    <source>
        <strain evidence="5">CBS 781.70</strain>
    </source>
</reference>
<feature type="domain" description="SRP9" evidence="2">
    <location>
        <begin position="4"/>
        <end position="126"/>
    </location>
</feature>
<feature type="compositionally biased region" description="Polar residues" evidence="1">
    <location>
        <begin position="67"/>
        <end position="93"/>
    </location>
</feature>
<dbReference type="EMBL" id="ML975151">
    <property type="protein sequence ID" value="KAF1815423.1"/>
    <property type="molecule type" value="Genomic_DNA"/>
</dbReference>
<protein>
    <recommendedName>
        <fullName evidence="2">SRP9 domain-containing protein</fullName>
    </recommendedName>
</protein>
<dbReference type="GO" id="GO:0006614">
    <property type="term" value="P:SRP-dependent cotranslational protein targeting to membrane"/>
    <property type="evidence" value="ECO:0007669"/>
    <property type="project" value="InterPro"/>
</dbReference>
<keyword evidence="4" id="KW-1185">Reference proteome</keyword>
<feature type="compositionally biased region" description="Basic residues" evidence="1">
    <location>
        <begin position="38"/>
        <end position="47"/>
    </location>
</feature>
<dbReference type="InterPro" id="IPR039914">
    <property type="entry name" value="SRP9-like"/>
</dbReference>
<dbReference type="InterPro" id="IPR039432">
    <property type="entry name" value="SRP9_dom"/>
</dbReference>
<organism evidence="3">
    <name type="scientific">Eremomyces bilateralis CBS 781.70</name>
    <dbReference type="NCBI Taxonomy" id="1392243"/>
    <lineage>
        <taxon>Eukaryota</taxon>
        <taxon>Fungi</taxon>
        <taxon>Dikarya</taxon>
        <taxon>Ascomycota</taxon>
        <taxon>Pezizomycotina</taxon>
        <taxon>Dothideomycetes</taxon>
        <taxon>Dothideomycetes incertae sedis</taxon>
        <taxon>Eremomycetales</taxon>
        <taxon>Eremomycetaceae</taxon>
        <taxon>Eremomyces</taxon>
    </lineage>
</organism>
<evidence type="ECO:0000313" key="3">
    <source>
        <dbReference type="EMBL" id="KAF1815423.1"/>
    </source>
</evidence>
<proteinExistence type="predicted"/>